<reference evidence="4 5" key="1">
    <citation type="submission" date="2016-07" db="EMBL/GenBank/DDBJ databases">
        <title>Pervasive Adenine N6-methylation of Active Genes in Fungi.</title>
        <authorList>
            <consortium name="DOE Joint Genome Institute"/>
            <person name="Mondo S.J."/>
            <person name="Dannebaum R.O."/>
            <person name="Kuo R.C."/>
            <person name="Labutti K."/>
            <person name="Haridas S."/>
            <person name="Kuo A."/>
            <person name="Salamov A."/>
            <person name="Ahrendt S.R."/>
            <person name="Lipzen A."/>
            <person name="Sullivan W."/>
            <person name="Andreopoulos W.B."/>
            <person name="Clum A."/>
            <person name="Lindquist E."/>
            <person name="Daum C."/>
            <person name="Ramamoorthy G.K."/>
            <person name="Gryganskyi A."/>
            <person name="Culley D."/>
            <person name="Magnuson J.K."/>
            <person name="James T.Y."/>
            <person name="O'Malley M.A."/>
            <person name="Stajich J.E."/>
            <person name="Spatafora J.W."/>
            <person name="Visel A."/>
            <person name="Grigoriev I.V."/>
        </authorList>
    </citation>
    <scope>NUCLEOTIDE SEQUENCE [LARGE SCALE GENOMIC DNA]</scope>
    <source>
        <strain evidence="4 5">NRRL 2496</strain>
    </source>
</reference>
<feature type="region of interest" description="Disordered" evidence="1">
    <location>
        <begin position="326"/>
        <end position="362"/>
    </location>
</feature>
<evidence type="ECO:0000313" key="5">
    <source>
        <dbReference type="Proteomes" id="UP000242180"/>
    </source>
</evidence>
<sequence length="713" mass="79106">MPKKNQRGNGGKGRGGYANSSGRGRGGRGGGGRGGRGRGGRGRGSFFARGGGRDLTIASRSGQSYTSYDYNTSSDDYEDDFPVFGEFGAVDQDIIAQERGQQRKRTNKRKNNVFTGPKFGGIVRDVVPEDYHTFEENRAGLGLGARAIAAGKSNMSASNPKFTKFVSFTKSTTVLNADDEADISDDVQMDDAGAQTFNQAIATVAVQEQPKEPEVSENTKAVPDVESYSDDGSQEAEDMGFFIDTTPSKDITASLHDPDIVPHGDEAPSYDIHFESTKVEQPPAKKSKKSQKSKKIIRGDDIYLGTDDDDEEIDYLGQVEVIPSKIKKSAKSKQKNKKSKKEQPQPLQLEDELDDDYSVDEDDDVAIMRDYMENVMTIDSDGEERIWRQLENPDEYDYDDLYDAEEDDAIYEEHFLMNSSEEDNDSSDDDDDDDEDFDDDFDYYPERDEISPEAFQQALRDALKDVPPSLQKGMRNRIAQPPKPSKRKMEIQKGLDKLERRAQKKDLQRAAKKNKKEKKGDSDVFVDVYELDRRIRNFILADDLASYQLAPMSKPSRRQLHYLALAYNLKSKSIGTGANRSPVLHKTDRTFIPKDRRYIERFLSDAAAIAFTEQSISRKKVEGKKANKLPASAGKKGKKAKDKKGKQDKSSAGMPSHGQVVGSNVAPIDEDNVGHRMLAAMGWKQGDALGAKSGGITAPIEAIMRKSRSGLGS</sequence>
<feature type="domain" description="G-patch" evidence="2">
    <location>
        <begin position="670"/>
        <end position="713"/>
    </location>
</feature>
<dbReference type="InterPro" id="IPR051189">
    <property type="entry name" value="Splicing_assoc_domain"/>
</dbReference>
<protein>
    <recommendedName>
        <fullName evidence="6">Protein SQS1</fullName>
    </recommendedName>
</protein>
<proteinExistence type="predicted"/>
<dbReference type="InterPro" id="IPR000467">
    <property type="entry name" value="G_patch_dom"/>
</dbReference>
<accession>A0A1X2HMW8</accession>
<dbReference type="InterPro" id="IPR036867">
    <property type="entry name" value="R3H_dom_sf"/>
</dbReference>
<name>A0A1X2HMW8_SYNRA</name>
<feature type="compositionally biased region" description="Gly residues" evidence="1">
    <location>
        <begin position="23"/>
        <end position="34"/>
    </location>
</feature>
<dbReference type="SMART" id="SM00443">
    <property type="entry name" value="G_patch"/>
    <property type="match status" value="1"/>
</dbReference>
<evidence type="ECO:0000313" key="4">
    <source>
        <dbReference type="EMBL" id="ORZ00734.1"/>
    </source>
</evidence>
<feature type="region of interest" description="Disordered" evidence="1">
    <location>
        <begin position="206"/>
        <end position="237"/>
    </location>
</feature>
<feature type="region of interest" description="Disordered" evidence="1">
    <location>
        <begin position="620"/>
        <end position="667"/>
    </location>
</feature>
<feature type="compositionally biased region" description="Acidic residues" evidence="1">
    <location>
        <begin position="420"/>
        <end position="443"/>
    </location>
</feature>
<dbReference type="SUPFAM" id="SSF82708">
    <property type="entry name" value="R3H domain"/>
    <property type="match status" value="1"/>
</dbReference>
<feature type="compositionally biased region" description="Basic and acidic residues" evidence="1">
    <location>
        <begin position="256"/>
        <end position="278"/>
    </location>
</feature>
<dbReference type="SMART" id="SM00393">
    <property type="entry name" value="R3H"/>
    <property type="match status" value="1"/>
</dbReference>
<feature type="region of interest" description="Disordered" evidence="1">
    <location>
        <begin position="1"/>
        <end position="73"/>
    </location>
</feature>
<feature type="domain" description="R3H" evidence="3">
    <location>
        <begin position="525"/>
        <end position="588"/>
    </location>
</feature>
<dbReference type="Pfam" id="PF01424">
    <property type="entry name" value="R3H"/>
    <property type="match status" value="1"/>
</dbReference>
<gene>
    <name evidence="4" type="ORF">BCR43DRAFT_469012</name>
</gene>
<dbReference type="PANTHER" id="PTHR14195">
    <property type="entry name" value="G PATCH DOMAIN CONTAINING PROTEIN 2"/>
    <property type="match status" value="1"/>
</dbReference>
<organism evidence="4 5">
    <name type="scientific">Syncephalastrum racemosum</name>
    <name type="common">Filamentous fungus</name>
    <dbReference type="NCBI Taxonomy" id="13706"/>
    <lineage>
        <taxon>Eukaryota</taxon>
        <taxon>Fungi</taxon>
        <taxon>Fungi incertae sedis</taxon>
        <taxon>Mucoromycota</taxon>
        <taxon>Mucoromycotina</taxon>
        <taxon>Mucoromycetes</taxon>
        <taxon>Mucorales</taxon>
        <taxon>Syncephalastraceae</taxon>
        <taxon>Syncephalastrum</taxon>
    </lineage>
</organism>
<dbReference type="Gene3D" id="3.30.1370.50">
    <property type="entry name" value="R3H-like domain"/>
    <property type="match status" value="1"/>
</dbReference>
<feature type="compositionally biased region" description="Acidic residues" evidence="1">
    <location>
        <begin position="392"/>
        <end position="410"/>
    </location>
</feature>
<feature type="compositionally biased region" description="Basic residues" evidence="1">
    <location>
        <begin position="326"/>
        <end position="340"/>
    </location>
</feature>
<dbReference type="GO" id="GO:0003676">
    <property type="term" value="F:nucleic acid binding"/>
    <property type="evidence" value="ECO:0007669"/>
    <property type="project" value="UniProtKB-UniRule"/>
</dbReference>
<feature type="compositionally biased region" description="Basic residues" evidence="1">
    <location>
        <begin position="635"/>
        <end position="646"/>
    </location>
</feature>
<feature type="compositionally biased region" description="Basic residues" evidence="1">
    <location>
        <begin position="285"/>
        <end position="296"/>
    </location>
</feature>
<dbReference type="OMA" id="QTIANEH"/>
<feature type="compositionally biased region" description="Low complexity" evidence="1">
    <location>
        <begin position="64"/>
        <end position="73"/>
    </location>
</feature>
<dbReference type="CDD" id="cd02325">
    <property type="entry name" value="R3H"/>
    <property type="match status" value="1"/>
</dbReference>
<evidence type="ECO:0000259" key="2">
    <source>
        <dbReference type="PROSITE" id="PS50174"/>
    </source>
</evidence>
<dbReference type="Proteomes" id="UP000242180">
    <property type="component" value="Unassembled WGS sequence"/>
</dbReference>
<evidence type="ECO:0000256" key="1">
    <source>
        <dbReference type="SAM" id="MobiDB-lite"/>
    </source>
</evidence>
<dbReference type="STRING" id="13706.A0A1X2HMW8"/>
<evidence type="ECO:0000259" key="3">
    <source>
        <dbReference type="PROSITE" id="PS51061"/>
    </source>
</evidence>
<keyword evidence="5" id="KW-1185">Reference proteome</keyword>
<comment type="caution">
    <text evidence="4">The sequence shown here is derived from an EMBL/GenBank/DDBJ whole genome shotgun (WGS) entry which is preliminary data.</text>
</comment>
<dbReference type="OrthoDB" id="21470at2759"/>
<feature type="compositionally biased region" description="Acidic residues" evidence="1">
    <location>
        <begin position="227"/>
        <end position="237"/>
    </location>
</feature>
<dbReference type="PROSITE" id="PS51061">
    <property type="entry name" value="R3H"/>
    <property type="match status" value="1"/>
</dbReference>
<feature type="region of interest" description="Disordered" evidence="1">
    <location>
        <begin position="249"/>
        <end position="309"/>
    </location>
</feature>
<dbReference type="InParanoid" id="A0A1X2HMW8"/>
<evidence type="ECO:0008006" key="6">
    <source>
        <dbReference type="Google" id="ProtNLM"/>
    </source>
</evidence>
<dbReference type="InterPro" id="IPR001374">
    <property type="entry name" value="R3H_dom"/>
</dbReference>
<dbReference type="AlphaFoldDB" id="A0A1X2HMW8"/>
<dbReference type="EMBL" id="MCGN01000002">
    <property type="protein sequence ID" value="ORZ00734.1"/>
    <property type="molecule type" value="Genomic_DNA"/>
</dbReference>
<feature type="region of interest" description="Disordered" evidence="1">
    <location>
        <begin position="378"/>
        <end position="490"/>
    </location>
</feature>
<dbReference type="Pfam" id="PF01585">
    <property type="entry name" value="G-patch"/>
    <property type="match status" value="1"/>
</dbReference>
<feature type="compositionally biased region" description="Acidic residues" evidence="1">
    <location>
        <begin position="349"/>
        <end position="362"/>
    </location>
</feature>
<dbReference type="PROSITE" id="PS50174">
    <property type="entry name" value="G_PATCH"/>
    <property type="match status" value="1"/>
</dbReference>